<dbReference type="SUPFAM" id="SSF53187">
    <property type="entry name" value="Zn-dependent exopeptidases"/>
    <property type="match status" value="1"/>
</dbReference>
<proteinExistence type="predicted"/>
<dbReference type="PANTHER" id="PTHR12147">
    <property type="entry name" value="METALLOPEPTIDASE M28 FAMILY MEMBER"/>
    <property type="match status" value="1"/>
</dbReference>
<evidence type="ECO:0000259" key="2">
    <source>
        <dbReference type="Pfam" id="PF13180"/>
    </source>
</evidence>
<dbReference type="Gene3D" id="3.40.630.10">
    <property type="entry name" value="Zn peptidases"/>
    <property type="match status" value="1"/>
</dbReference>
<dbReference type="InterPro" id="IPR045175">
    <property type="entry name" value="M28_fam"/>
</dbReference>
<evidence type="ECO:0000259" key="1">
    <source>
        <dbReference type="Pfam" id="PF04389"/>
    </source>
</evidence>
<gene>
    <name evidence="3" type="ORF">F9K24_05025</name>
</gene>
<name>A0A833H4H3_9LEPT</name>
<dbReference type="PANTHER" id="PTHR12147:SF26">
    <property type="entry name" value="PEPTIDASE M28 DOMAIN-CONTAINING PROTEIN"/>
    <property type="match status" value="1"/>
</dbReference>
<dbReference type="EMBL" id="WBUI01000003">
    <property type="protein sequence ID" value="KAB2934390.1"/>
    <property type="molecule type" value="Genomic_DNA"/>
</dbReference>
<evidence type="ECO:0000313" key="4">
    <source>
        <dbReference type="Proteomes" id="UP000460298"/>
    </source>
</evidence>
<protein>
    <submittedName>
        <fullName evidence="3">M28 family peptidase</fullName>
    </submittedName>
</protein>
<comment type="caution">
    <text evidence="3">The sequence shown here is derived from an EMBL/GenBank/DDBJ whole genome shotgun (WGS) entry which is preliminary data.</text>
</comment>
<dbReference type="Proteomes" id="UP000460298">
    <property type="component" value="Unassembled WGS sequence"/>
</dbReference>
<dbReference type="InterPro" id="IPR001478">
    <property type="entry name" value="PDZ"/>
</dbReference>
<dbReference type="Gene3D" id="2.30.42.10">
    <property type="match status" value="1"/>
</dbReference>
<dbReference type="InterPro" id="IPR036034">
    <property type="entry name" value="PDZ_sf"/>
</dbReference>
<accession>A0A833H4H3</accession>
<organism evidence="3 4">
    <name type="scientific">Leptonema illini</name>
    <dbReference type="NCBI Taxonomy" id="183"/>
    <lineage>
        <taxon>Bacteria</taxon>
        <taxon>Pseudomonadati</taxon>
        <taxon>Spirochaetota</taxon>
        <taxon>Spirochaetia</taxon>
        <taxon>Leptospirales</taxon>
        <taxon>Leptospiraceae</taxon>
        <taxon>Leptonema</taxon>
    </lineage>
</organism>
<feature type="domain" description="PDZ" evidence="2">
    <location>
        <begin position="517"/>
        <end position="584"/>
    </location>
</feature>
<dbReference type="Pfam" id="PF13180">
    <property type="entry name" value="PDZ_2"/>
    <property type="match status" value="1"/>
</dbReference>
<dbReference type="Pfam" id="PF04389">
    <property type="entry name" value="Peptidase_M28"/>
    <property type="match status" value="1"/>
</dbReference>
<sequence length="589" mass="65062">MKNAIQVSRMRAGLLALFVGLLLPACRGPLSPEITENDLKYHLGILSSDALEGRMTGTPAMQRTMDYIEKTYRKAGLHPFFPDYRMPFNFRDGMEARGINRMMINGRSITTVPLPFATPGRIESRLVDGGFCLPPHKGTDELAAIEAGKGARFLEGKILMCRRHGPDGERGERTYRNLISFQSKYENAKRFKPAALLFLKGKGDELRTEQLREEASSSAPRAAFTPEDDIVLAAAKQNAEAVLEIDFAALERTGYNLGASLRPFAPGQRIIYLGGHYDHLGHGLPGSSMGPMGSIYNGADDNASGTTLILELAAAMKAKLDADAAYLPADVNVVFLNFDAEERGLFGSSRFVESAAFDPTRTIAMINVDMVGRLRQSRGLFIQGMDTADPSLKRIVEEAYASSVHDLYSDEERPEARWMKGGLGPSDHASFYRKKVPVVFLFTGSHGEYHRPEDDYPLINFKGLYALTTLSEQIIRRLAFAPPLVFQQVKEEPKRNDFDFKVRLGIVPGSYDTGMPGLLVGGVVEGAPIGRTGIKDGDIIVEIGTQKIRDIHDLMRFLNDARTGISYPVKWIRNGVTMEARTELMSVDD</sequence>
<dbReference type="GO" id="GO:0008235">
    <property type="term" value="F:metalloexopeptidase activity"/>
    <property type="evidence" value="ECO:0007669"/>
    <property type="project" value="InterPro"/>
</dbReference>
<dbReference type="SUPFAM" id="SSF50156">
    <property type="entry name" value="PDZ domain-like"/>
    <property type="match status" value="1"/>
</dbReference>
<dbReference type="GO" id="GO:0006508">
    <property type="term" value="P:proteolysis"/>
    <property type="evidence" value="ECO:0007669"/>
    <property type="project" value="InterPro"/>
</dbReference>
<reference evidence="3 4" key="1">
    <citation type="submission" date="2019-10" db="EMBL/GenBank/DDBJ databases">
        <title>Extracellular Electron Transfer in a Candidatus Methanoperedens spp. Enrichment Culture.</title>
        <authorList>
            <person name="Berger S."/>
            <person name="Rangel Shaw D."/>
            <person name="Berben T."/>
            <person name="In 'T Zandt M."/>
            <person name="Frank J."/>
            <person name="Reimann J."/>
            <person name="Jetten M.S.M."/>
            <person name="Welte C.U."/>
        </authorList>
    </citation>
    <scope>NUCLEOTIDE SEQUENCE [LARGE SCALE GENOMIC DNA]</scope>
    <source>
        <strain evidence="3">SB12</strain>
    </source>
</reference>
<dbReference type="AlphaFoldDB" id="A0A833H4H3"/>
<evidence type="ECO:0000313" key="3">
    <source>
        <dbReference type="EMBL" id="KAB2934390.1"/>
    </source>
</evidence>
<feature type="domain" description="Peptidase M28" evidence="1">
    <location>
        <begin position="257"/>
        <end position="465"/>
    </location>
</feature>
<dbReference type="InterPro" id="IPR007484">
    <property type="entry name" value="Peptidase_M28"/>
</dbReference>
<dbReference type="Gene3D" id="3.50.30.30">
    <property type="match status" value="1"/>
</dbReference>